<reference evidence="2" key="2">
    <citation type="journal article" date="2017" name="J. Med. Entomol.">
        <title>Transcriptome Analysis of the Triatoma infestans (Hemiptera: Reduviidae) Integument.</title>
        <authorList>
            <person name="Calderon-Fernandez G.M."/>
            <person name="Moriconi D.E."/>
            <person name="Dulbecco A.B."/>
            <person name="Juarez M.P."/>
        </authorList>
    </citation>
    <scope>NUCLEOTIDE SEQUENCE</scope>
    <source>
        <strain evidence="2">Int1</strain>
        <tissue evidence="2">Integument</tissue>
    </source>
</reference>
<dbReference type="AlphaFoldDB" id="A0A161M2W6"/>
<proteinExistence type="predicted"/>
<organism evidence="2">
    <name type="scientific">Triatoma infestans</name>
    <name type="common">Assassin bug</name>
    <dbReference type="NCBI Taxonomy" id="30076"/>
    <lineage>
        <taxon>Eukaryota</taxon>
        <taxon>Metazoa</taxon>
        <taxon>Ecdysozoa</taxon>
        <taxon>Arthropoda</taxon>
        <taxon>Hexapoda</taxon>
        <taxon>Insecta</taxon>
        <taxon>Pterygota</taxon>
        <taxon>Neoptera</taxon>
        <taxon>Paraneoptera</taxon>
        <taxon>Hemiptera</taxon>
        <taxon>Heteroptera</taxon>
        <taxon>Panheteroptera</taxon>
        <taxon>Cimicomorpha</taxon>
        <taxon>Reduviidae</taxon>
        <taxon>Triatominae</taxon>
        <taxon>Triatoma</taxon>
    </lineage>
</organism>
<feature type="compositionally biased region" description="Basic and acidic residues" evidence="1">
    <location>
        <begin position="100"/>
        <end position="116"/>
    </location>
</feature>
<dbReference type="EMBL" id="GEMB01006365">
    <property type="protein sequence ID" value="JAR96973.1"/>
    <property type="molecule type" value="Transcribed_RNA"/>
</dbReference>
<evidence type="ECO:0000256" key="1">
    <source>
        <dbReference type="SAM" id="MobiDB-lite"/>
    </source>
</evidence>
<evidence type="ECO:0000313" key="2">
    <source>
        <dbReference type="EMBL" id="JAR96973.1"/>
    </source>
</evidence>
<name>A0A161M2W6_TRIIF</name>
<feature type="region of interest" description="Disordered" evidence="1">
    <location>
        <begin position="34"/>
        <end position="116"/>
    </location>
</feature>
<accession>A0A161M2W6</accession>
<protein>
    <submittedName>
        <fullName evidence="2">Patched domain-containing protein 3</fullName>
    </submittedName>
</protein>
<reference evidence="2" key="1">
    <citation type="submission" date="2016-04" db="EMBL/GenBank/DDBJ databases">
        <authorList>
            <person name="Calderon-Fernandez G.M.Sr."/>
        </authorList>
    </citation>
    <scope>NUCLEOTIDE SEQUENCE</scope>
    <source>
        <strain evidence="2">Int1</strain>
        <tissue evidence="2">Integument</tissue>
    </source>
</reference>
<feature type="compositionally biased region" description="Low complexity" evidence="1">
    <location>
        <begin position="43"/>
        <end position="54"/>
    </location>
</feature>
<sequence length="116" mass="13380">MKNSHILTVFRIRNSDKNMVLYDGDGLRGKFVCDDKDQGLGTSGEDSSESSSSKSQRRRITEDELQRQRYLEGWRRATTGATPAHVRSHSYHNGGYLSDDDIRPWNRPFDRNNRCT</sequence>
<feature type="compositionally biased region" description="Basic and acidic residues" evidence="1">
    <location>
        <begin position="59"/>
        <end position="75"/>
    </location>
</feature>